<dbReference type="Proteomes" id="UP000053766">
    <property type="component" value="Unassembled WGS sequence"/>
</dbReference>
<evidence type="ECO:0000313" key="3">
    <source>
        <dbReference type="Proteomes" id="UP000053766"/>
    </source>
</evidence>
<keyword evidence="3" id="KW-1185">Reference proteome</keyword>
<evidence type="ECO:0000256" key="1">
    <source>
        <dbReference type="SAM" id="MobiDB-lite"/>
    </source>
</evidence>
<feature type="compositionally biased region" description="Polar residues" evidence="1">
    <location>
        <begin position="1"/>
        <end position="12"/>
    </location>
</feature>
<feature type="region of interest" description="Disordered" evidence="1">
    <location>
        <begin position="1"/>
        <end position="53"/>
    </location>
</feature>
<reference evidence="2 3" key="1">
    <citation type="submission" date="2013-11" db="EMBL/GenBank/DDBJ databases">
        <title>Draft genome of the bovine lungworm Dictyocaulus viviparus.</title>
        <authorList>
            <person name="Mitreva M."/>
        </authorList>
    </citation>
    <scope>NUCLEOTIDE SEQUENCE [LARGE SCALE GENOMIC DNA]</scope>
    <source>
        <strain evidence="2 3">HannoverDv2000</strain>
    </source>
</reference>
<proteinExistence type="predicted"/>
<organism evidence="2 3">
    <name type="scientific">Dictyocaulus viviparus</name>
    <name type="common">Bovine lungworm</name>
    <dbReference type="NCBI Taxonomy" id="29172"/>
    <lineage>
        <taxon>Eukaryota</taxon>
        <taxon>Metazoa</taxon>
        <taxon>Ecdysozoa</taxon>
        <taxon>Nematoda</taxon>
        <taxon>Chromadorea</taxon>
        <taxon>Rhabditida</taxon>
        <taxon>Rhabditina</taxon>
        <taxon>Rhabditomorpha</taxon>
        <taxon>Strongyloidea</taxon>
        <taxon>Metastrongylidae</taxon>
        <taxon>Dictyocaulus</taxon>
    </lineage>
</organism>
<dbReference type="AlphaFoldDB" id="A0A0D8Y815"/>
<name>A0A0D8Y815_DICVI</name>
<evidence type="ECO:0000313" key="2">
    <source>
        <dbReference type="EMBL" id="KJH52998.1"/>
    </source>
</evidence>
<protein>
    <submittedName>
        <fullName evidence="2">Uncharacterized protein</fullName>
    </submittedName>
</protein>
<accession>A0A0D8Y815</accession>
<sequence length="115" mass="13757">MYQCHKPSQYSHLNGEKVMNGKNEREVTTKEQQQQQVEKNHEKLQKSSSGLHEVHPSISAVERHLHYIYHYEKSFDSNEGKKQEKHQRWHSYEPHLSTRRVDLSDRQVIKLAGYF</sequence>
<dbReference type="EMBL" id="KN716157">
    <property type="protein sequence ID" value="KJH52998.1"/>
    <property type="molecule type" value="Genomic_DNA"/>
</dbReference>
<gene>
    <name evidence="2" type="ORF">DICVIV_00867</name>
</gene>
<reference evidence="3" key="2">
    <citation type="journal article" date="2016" name="Sci. Rep.">
        <title>Dictyocaulus viviparus genome, variome and transcriptome elucidate lungworm biology and support future intervention.</title>
        <authorList>
            <person name="McNulty S.N."/>
            <person name="Strube C."/>
            <person name="Rosa B.A."/>
            <person name="Martin J.C."/>
            <person name="Tyagi R."/>
            <person name="Choi Y.J."/>
            <person name="Wang Q."/>
            <person name="Hallsworth Pepin K."/>
            <person name="Zhang X."/>
            <person name="Ozersky P."/>
            <person name="Wilson R.K."/>
            <person name="Sternberg P.W."/>
            <person name="Gasser R.B."/>
            <person name="Mitreva M."/>
        </authorList>
    </citation>
    <scope>NUCLEOTIDE SEQUENCE [LARGE SCALE GENOMIC DNA]</scope>
    <source>
        <strain evidence="3">HannoverDv2000</strain>
    </source>
</reference>